<feature type="region of interest" description="Disordered" evidence="6">
    <location>
        <begin position="262"/>
        <end position="320"/>
    </location>
</feature>
<evidence type="ECO:0000256" key="6">
    <source>
        <dbReference type="SAM" id="MobiDB-lite"/>
    </source>
</evidence>
<keyword evidence="5 7" id="KW-0472">Membrane</keyword>
<dbReference type="GO" id="GO:0008381">
    <property type="term" value="F:mechanosensitive monoatomic ion channel activity"/>
    <property type="evidence" value="ECO:0007669"/>
    <property type="project" value="TreeGrafter"/>
</dbReference>
<feature type="transmembrane region" description="Helical" evidence="7">
    <location>
        <begin position="21"/>
        <end position="42"/>
    </location>
</feature>
<reference evidence="9" key="1">
    <citation type="submission" date="2014-11" db="EMBL/GenBank/DDBJ databases">
        <authorList>
            <person name="Otto D Thomas"/>
            <person name="Naeem Raeece"/>
        </authorList>
    </citation>
    <scope>NUCLEOTIDE SEQUENCE</scope>
</reference>
<evidence type="ECO:0000259" key="8">
    <source>
        <dbReference type="Pfam" id="PF00924"/>
    </source>
</evidence>
<dbReference type="GO" id="GO:0005886">
    <property type="term" value="C:plasma membrane"/>
    <property type="evidence" value="ECO:0007669"/>
    <property type="project" value="TreeGrafter"/>
</dbReference>
<feature type="region of interest" description="Disordered" evidence="6">
    <location>
        <begin position="421"/>
        <end position="456"/>
    </location>
</feature>
<gene>
    <name evidence="9" type="ORF">Cvel_29509.t1.CR2</name>
</gene>
<feature type="compositionally biased region" description="Pro residues" evidence="6">
    <location>
        <begin position="267"/>
        <end position="278"/>
    </location>
</feature>
<sequence>ALVLAQKERDALLRSLDSHEGIADVVVTLGNLGLWLLLGIATLVLFDLNLLACVSIGAASIASFGFIFGNSLKNFVDSIVFVFLQHPYDIGDRVKIPSVAEGSVMTVRKMTVMTTTFETMQSEMVVVPNFVLAGKNVHNEHRSKGSTFLIRLHFFASTPARAVGQLNRAVQMWTAARPSHFNAKDCFFMLSDFKTNDLIEWSAWIPHKYPWSRFEVVYPSRDALFHFLFTELNRLGIYYVLPCQSVYLHSLSTDIVKGLHRPGVLPMRPPPRPPPRPPLCGRLQSGLLQGTEASGGAGGPSQVGRQQLSREDSLRGGDGVGLLTRVLSSPSLQVEAENDVETRMSDGGGEVHGEKWRHAGRPVSFLQQQHDSAEGDGAVGEKAGGRVQTGGREGEWEWESRLRGGGSGSLGIVVDCHGSGSLSRTARDVNKGPTKEGFGGYRKERGVHGVQGGEEETGCCARVSGEEAV</sequence>
<evidence type="ECO:0000256" key="3">
    <source>
        <dbReference type="ARBA" id="ARBA00022692"/>
    </source>
</evidence>
<feature type="domain" description="Mechanosensitive ion channel MscS" evidence="8">
    <location>
        <begin position="70"/>
        <end position="140"/>
    </location>
</feature>
<accession>A0A0G4HN66</accession>
<evidence type="ECO:0000256" key="7">
    <source>
        <dbReference type="SAM" id="Phobius"/>
    </source>
</evidence>
<dbReference type="Pfam" id="PF00924">
    <property type="entry name" value="MS_channel_2nd"/>
    <property type="match status" value="1"/>
</dbReference>
<dbReference type="Gene3D" id="2.30.30.60">
    <property type="match status" value="1"/>
</dbReference>
<dbReference type="PANTHER" id="PTHR31618:SF1">
    <property type="entry name" value="EF-HAND DOMAIN-CONTAINING PROTEIN"/>
    <property type="match status" value="1"/>
</dbReference>
<feature type="non-terminal residue" evidence="9">
    <location>
        <position position="1"/>
    </location>
</feature>
<name>A0A0G4HN66_9ALVE</name>
<dbReference type="AlphaFoldDB" id="A0A0G4HN66"/>
<dbReference type="PANTHER" id="PTHR31618">
    <property type="entry name" value="MECHANOSENSITIVE ION CHANNEL PROTEIN 5"/>
    <property type="match status" value="1"/>
</dbReference>
<dbReference type="InterPro" id="IPR006685">
    <property type="entry name" value="MscS_channel_2nd"/>
</dbReference>
<comment type="subcellular location">
    <subcellularLocation>
        <location evidence="1">Membrane</location>
        <topology evidence="1">Multi-pass membrane protein</topology>
    </subcellularLocation>
</comment>
<feature type="compositionally biased region" description="Basic and acidic residues" evidence="6">
    <location>
        <begin position="392"/>
        <end position="402"/>
    </location>
</feature>
<dbReference type="EMBL" id="CDMZ01003283">
    <property type="protein sequence ID" value="CEM45794.1"/>
    <property type="molecule type" value="Genomic_DNA"/>
</dbReference>
<dbReference type="GO" id="GO:0006820">
    <property type="term" value="P:monoatomic anion transport"/>
    <property type="evidence" value="ECO:0007669"/>
    <property type="project" value="TreeGrafter"/>
</dbReference>
<dbReference type="InterPro" id="IPR023408">
    <property type="entry name" value="MscS_beta-dom_sf"/>
</dbReference>
<evidence type="ECO:0000256" key="4">
    <source>
        <dbReference type="ARBA" id="ARBA00022989"/>
    </source>
</evidence>
<keyword evidence="3 7" id="KW-0812">Transmembrane</keyword>
<feature type="compositionally biased region" description="Basic and acidic residues" evidence="6">
    <location>
        <begin position="425"/>
        <end position="434"/>
    </location>
</feature>
<dbReference type="InterPro" id="IPR010920">
    <property type="entry name" value="LSM_dom_sf"/>
</dbReference>
<dbReference type="InterPro" id="IPR016688">
    <property type="entry name" value="MscS-like_plants/fungi"/>
</dbReference>
<dbReference type="VEuPathDB" id="CryptoDB:Cvel_29509"/>
<evidence type="ECO:0000313" key="9">
    <source>
        <dbReference type="EMBL" id="CEM45794.1"/>
    </source>
</evidence>
<organism evidence="9">
    <name type="scientific">Chromera velia CCMP2878</name>
    <dbReference type="NCBI Taxonomy" id="1169474"/>
    <lineage>
        <taxon>Eukaryota</taxon>
        <taxon>Sar</taxon>
        <taxon>Alveolata</taxon>
        <taxon>Colpodellida</taxon>
        <taxon>Chromeraceae</taxon>
        <taxon>Chromera</taxon>
    </lineage>
</organism>
<feature type="region of interest" description="Disordered" evidence="6">
    <location>
        <begin position="373"/>
        <end position="402"/>
    </location>
</feature>
<evidence type="ECO:0000256" key="5">
    <source>
        <dbReference type="ARBA" id="ARBA00023136"/>
    </source>
</evidence>
<protein>
    <recommendedName>
        <fullName evidence="8">Mechanosensitive ion channel MscS domain-containing protein</fullName>
    </recommendedName>
</protein>
<feature type="transmembrane region" description="Helical" evidence="7">
    <location>
        <begin position="48"/>
        <end position="68"/>
    </location>
</feature>
<evidence type="ECO:0000256" key="2">
    <source>
        <dbReference type="ARBA" id="ARBA00008017"/>
    </source>
</evidence>
<comment type="similarity">
    <text evidence="2">Belongs to the MscS (TC 1.A.23) family.</text>
</comment>
<keyword evidence="4 7" id="KW-1133">Transmembrane helix</keyword>
<evidence type="ECO:0000256" key="1">
    <source>
        <dbReference type="ARBA" id="ARBA00004141"/>
    </source>
</evidence>
<dbReference type="SUPFAM" id="SSF50182">
    <property type="entry name" value="Sm-like ribonucleoproteins"/>
    <property type="match status" value="1"/>
</dbReference>
<proteinExistence type="inferred from homology"/>